<dbReference type="InterPro" id="IPR010978">
    <property type="entry name" value="tRNA-bd_arm"/>
</dbReference>
<evidence type="ECO:0000256" key="10">
    <source>
        <dbReference type="ARBA" id="ARBA00047552"/>
    </source>
</evidence>
<feature type="coiled-coil region" evidence="12">
    <location>
        <begin position="847"/>
        <end position="895"/>
    </location>
</feature>
<keyword evidence="17" id="KW-1185">Reference proteome</keyword>
<evidence type="ECO:0000256" key="1">
    <source>
        <dbReference type="ARBA" id="ARBA00004496"/>
    </source>
</evidence>
<keyword evidence="3 12" id="KW-0963">Cytoplasm</keyword>
<evidence type="ECO:0000256" key="11">
    <source>
        <dbReference type="ARBA" id="ARBA00060830"/>
    </source>
</evidence>
<dbReference type="CDD" id="cd07962">
    <property type="entry name" value="Anticodon_Ia_Val"/>
    <property type="match status" value="1"/>
</dbReference>
<evidence type="ECO:0000256" key="9">
    <source>
        <dbReference type="ARBA" id="ARBA00023146"/>
    </source>
</evidence>
<evidence type="ECO:0000256" key="2">
    <source>
        <dbReference type="ARBA" id="ARBA00011245"/>
    </source>
</evidence>
<dbReference type="GO" id="GO:0006438">
    <property type="term" value="P:valyl-tRNA aminoacylation"/>
    <property type="evidence" value="ECO:0007669"/>
    <property type="project" value="UniProtKB-UniRule"/>
</dbReference>
<dbReference type="InterPro" id="IPR033705">
    <property type="entry name" value="Anticodon_Ia_Val"/>
</dbReference>
<dbReference type="FunFam" id="3.40.50.620:FF:000032">
    <property type="entry name" value="Valine--tRNA ligase"/>
    <property type="match status" value="1"/>
</dbReference>
<feature type="domain" description="Methionyl/Valyl/Leucyl/Isoleucyl-tRNA synthetase anticodon-binding" evidence="14">
    <location>
        <begin position="636"/>
        <end position="784"/>
    </location>
</feature>
<keyword evidence="8 12" id="KW-0175">Coiled coil</keyword>
<proteinExistence type="inferred from homology"/>
<dbReference type="AlphaFoldDB" id="A0A5N1JRK3"/>
<dbReference type="NCBIfam" id="TIGR00422">
    <property type="entry name" value="valS"/>
    <property type="match status" value="1"/>
</dbReference>
<evidence type="ECO:0000259" key="15">
    <source>
        <dbReference type="Pfam" id="PF10458"/>
    </source>
</evidence>
<dbReference type="PANTHER" id="PTHR11946:SF93">
    <property type="entry name" value="VALINE--TRNA LIGASE, CHLOROPLASTIC_MITOCHONDRIAL 2"/>
    <property type="match status" value="1"/>
</dbReference>
<dbReference type="Proteomes" id="UP000327108">
    <property type="component" value="Unassembled WGS sequence"/>
</dbReference>
<comment type="caution">
    <text evidence="16">The sequence shown here is derived from an EMBL/GenBank/DDBJ whole genome shotgun (WGS) entry which is preliminary data.</text>
</comment>
<dbReference type="Pfam" id="PF00133">
    <property type="entry name" value="tRNA-synt_1"/>
    <property type="match status" value="1"/>
</dbReference>
<feature type="domain" description="Aminoacyl-tRNA synthetase class Ia" evidence="13">
    <location>
        <begin position="15"/>
        <end position="594"/>
    </location>
</feature>
<dbReference type="InterPro" id="IPR009008">
    <property type="entry name" value="Val/Leu/Ile-tRNA-synth_edit"/>
</dbReference>
<reference evidence="16 17" key="1">
    <citation type="submission" date="2019-09" db="EMBL/GenBank/DDBJ databases">
        <title>Biological control of the noxious weed angled onion (Allium triquetrum) thwarted by endophytic bacteria in Victoria, Australia.</title>
        <authorList>
            <person name="Tehranchian P."/>
            <person name="Adair R.J."/>
            <person name="Van T.H."/>
            <person name="Morrison P.D."/>
            <person name="Williams H."/>
            <person name="Lawrie A.C."/>
        </authorList>
    </citation>
    <scope>NUCLEOTIDE SEQUENCE [LARGE SCALE GENOMIC DNA]</scope>
    <source>
        <strain evidence="16 17">RPTAtOch1</strain>
    </source>
</reference>
<dbReference type="SUPFAM" id="SSF50677">
    <property type="entry name" value="ValRS/IleRS/LeuRS editing domain"/>
    <property type="match status" value="1"/>
</dbReference>
<name>A0A5N1JRK3_9HYPH</name>
<evidence type="ECO:0000256" key="6">
    <source>
        <dbReference type="ARBA" id="ARBA00022840"/>
    </source>
</evidence>
<evidence type="ECO:0000259" key="13">
    <source>
        <dbReference type="Pfam" id="PF00133"/>
    </source>
</evidence>
<organism evidence="16 17">
    <name type="scientific">Ochrobactrum quorumnocens</name>
    <dbReference type="NCBI Taxonomy" id="271865"/>
    <lineage>
        <taxon>Bacteria</taxon>
        <taxon>Pseudomonadati</taxon>
        <taxon>Pseudomonadota</taxon>
        <taxon>Alphaproteobacteria</taxon>
        <taxon>Hyphomicrobiales</taxon>
        <taxon>Brucellaceae</taxon>
        <taxon>Brucella/Ochrobactrum group</taxon>
        <taxon>Ochrobactrum</taxon>
    </lineage>
</organism>
<dbReference type="CDD" id="cd00817">
    <property type="entry name" value="ValRS_core"/>
    <property type="match status" value="1"/>
</dbReference>
<dbReference type="PROSITE" id="PS00178">
    <property type="entry name" value="AA_TRNA_LIGASE_I"/>
    <property type="match status" value="1"/>
</dbReference>
<dbReference type="SUPFAM" id="SSF47323">
    <property type="entry name" value="Anticodon-binding domain of a subclass of class I aminoacyl-tRNA synthetases"/>
    <property type="match status" value="1"/>
</dbReference>
<dbReference type="Pfam" id="PF10458">
    <property type="entry name" value="Val_tRNA-synt_C"/>
    <property type="match status" value="1"/>
</dbReference>
<evidence type="ECO:0000313" key="16">
    <source>
        <dbReference type="EMBL" id="KAA9366506.1"/>
    </source>
</evidence>
<comment type="subcellular location">
    <subcellularLocation>
        <location evidence="1 12">Cytoplasm</location>
    </subcellularLocation>
</comment>
<dbReference type="InterPro" id="IPR009080">
    <property type="entry name" value="tRNAsynth_Ia_anticodon-bd"/>
</dbReference>
<dbReference type="Gene3D" id="1.10.730.10">
    <property type="entry name" value="Isoleucyl-tRNA Synthetase, Domain 1"/>
    <property type="match status" value="1"/>
</dbReference>
<feature type="short sequence motif" description="'HIGH' region" evidence="12">
    <location>
        <begin position="45"/>
        <end position="55"/>
    </location>
</feature>
<dbReference type="SUPFAM" id="SSF52374">
    <property type="entry name" value="Nucleotidylyl transferase"/>
    <property type="match status" value="1"/>
</dbReference>
<evidence type="ECO:0000256" key="12">
    <source>
        <dbReference type="HAMAP-Rule" id="MF_02004"/>
    </source>
</evidence>
<dbReference type="Gene3D" id="3.90.740.10">
    <property type="entry name" value="Valyl/Leucyl/Isoleucyl-tRNA synthetase, editing domain"/>
    <property type="match status" value="2"/>
</dbReference>
<dbReference type="InterPro" id="IPR002303">
    <property type="entry name" value="Valyl-tRNA_ligase"/>
</dbReference>
<evidence type="ECO:0000259" key="14">
    <source>
        <dbReference type="Pfam" id="PF08264"/>
    </source>
</evidence>
<dbReference type="NCBIfam" id="NF004349">
    <property type="entry name" value="PRK05729.1"/>
    <property type="match status" value="1"/>
</dbReference>
<evidence type="ECO:0000256" key="8">
    <source>
        <dbReference type="ARBA" id="ARBA00023054"/>
    </source>
</evidence>
<evidence type="ECO:0000256" key="3">
    <source>
        <dbReference type="ARBA" id="ARBA00022490"/>
    </source>
</evidence>
<keyword evidence="7 12" id="KW-0648">Protein biosynthesis</keyword>
<comment type="subunit">
    <text evidence="2 12">Monomer.</text>
</comment>
<feature type="binding site" evidence="12">
    <location>
        <position position="557"/>
    </location>
    <ligand>
        <name>ATP</name>
        <dbReference type="ChEBI" id="CHEBI:30616"/>
    </ligand>
</feature>
<dbReference type="GO" id="GO:0002161">
    <property type="term" value="F:aminoacyl-tRNA deacylase activity"/>
    <property type="evidence" value="ECO:0007669"/>
    <property type="project" value="InterPro"/>
</dbReference>
<protein>
    <recommendedName>
        <fullName evidence="12">Valine--tRNA ligase</fullName>
        <ecNumber evidence="12">6.1.1.9</ecNumber>
    </recommendedName>
    <alternativeName>
        <fullName evidence="12">Valyl-tRNA synthetase</fullName>
        <shortName evidence="12">ValRS</shortName>
    </alternativeName>
</protein>
<dbReference type="HAMAP" id="MF_02004">
    <property type="entry name" value="Val_tRNA_synth_type1"/>
    <property type="match status" value="1"/>
</dbReference>
<sequence length="910" mass="102297">MLEKTYDAAAVEPKIAERWEEAGAFKAGAGSKPGADPFAVVIPPPNVTGSLHMGHALNNTIQDIMVRFERMRGKNVLWQPGLDHAGIATQMVVERQLAERQEPTRHIMGREKFIERIWQWKSESGGMISNQLRRLGASCDWSRERFTMDEGLSRAVLEVFVSLYKQGLMYRDKRLVNWDPKLLTAISDIEVESREIKGNLWHLRYPLENIPFDPENPHTFIVVATTRPETMLGDTGVAVNPKDERYHASVGNNIVLPLVGRRIPIVADDYADPEAGSGAVKITPAHDFNDFEVGKRNDLRAINILTSSAAITLKDNVDFLEGLELTPDLIALIKEFEGLDRFAARKRLVEMLDEQGYLEKIEDHTHAVPHGDRGGVPIEPYLTDQWYVNAAELAKPAMAAVRDGRTQIVPKNWEKTYFDWMENIQPWCVSRQLWWGHQIPAWYGPDGHCFVEKSEEEAKAAAHAHYGEEVALERDTDVLDTWFSSGLWPFSTLGWPDKTPELGIYYPTSVLVTGFDILFFWVARMMMMGMHFMEEIPFHTVYLHALVRDKHGAKMSKSKGNVIDPLELMDEYGADALRFTLAIMAAQGRDVKLDPARIAGYRNFGTKLWNATRFAQMNGVKLDPNFKPDDAKLAVNRWILTELTKAARAVTEGIANYRFNEAASAAYRFVWNQFCDWYLELLKPIFMGDDELAKAEAQATAAYCLDEIYKILHPFMPFMTEELWTLTAGEGAKRDTVLALAQWPELSFEDEESAADINWLVDLVMGIRSVRAEMNVPAGAVAPIVVLEANAATIDRFARHDAAIKRLARVESVSFEEEAPKGSAQLVHGEATICLPLGSLIDLKAEAARMAKEAGKIAAEMEKIEKKLSNEKFVANAKEEVVQAERERLAELKDAAARVATAEARIREAG</sequence>
<dbReference type="InterPro" id="IPR001412">
    <property type="entry name" value="aa-tRNA-synth_I_CS"/>
</dbReference>
<dbReference type="Gene3D" id="3.40.50.620">
    <property type="entry name" value="HUPs"/>
    <property type="match status" value="2"/>
</dbReference>
<dbReference type="FunFam" id="1.10.287.380:FF:000001">
    <property type="entry name" value="Valine--tRNA ligase"/>
    <property type="match status" value="1"/>
</dbReference>
<gene>
    <name evidence="12" type="primary">valS</name>
    <name evidence="16" type="ORF">F3W84_17440</name>
</gene>
<dbReference type="InterPro" id="IPR002300">
    <property type="entry name" value="aa-tRNA-synth_Ia"/>
</dbReference>
<dbReference type="InterPro" id="IPR014729">
    <property type="entry name" value="Rossmann-like_a/b/a_fold"/>
</dbReference>
<keyword evidence="4 12" id="KW-0436">Ligase</keyword>
<dbReference type="SUPFAM" id="SSF46589">
    <property type="entry name" value="tRNA-binding arm"/>
    <property type="match status" value="1"/>
</dbReference>
<dbReference type="InterPro" id="IPR019499">
    <property type="entry name" value="Val-tRNA_synth_tRNA-bd"/>
</dbReference>
<dbReference type="PRINTS" id="PR00986">
    <property type="entry name" value="TRNASYNTHVAL"/>
</dbReference>
<comment type="similarity">
    <text evidence="11 12">Belongs to the class-I aminoacyl-tRNA synthetase family. ValS type 1 subfamily.</text>
</comment>
<feature type="short sequence motif" description="'KMSKS' region" evidence="12">
    <location>
        <begin position="554"/>
        <end position="558"/>
    </location>
</feature>
<dbReference type="GO" id="GO:0005524">
    <property type="term" value="F:ATP binding"/>
    <property type="evidence" value="ECO:0007669"/>
    <property type="project" value="UniProtKB-UniRule"/>
</dbReference>
<dbReference type="InterPro" id="IPR013155">
    <property type="entry name" value="M/V/L/I-tRNA-synth_anticd-bd"/>
</dbReference>
<evidence type="ECO:0000313" key="17">
    <source>
        <dbReference type="Proteomes" id="UP000327108"/>
    </source>
</evidence>
<comment type="function">
    <text evidence="12">Catalyzes the attachment of valine to tRNA(Val). As ValRS can inadvertently accommodate and process structurally similar amino acids such as threonine, to avoid such errors, it has a 'posttransfer' editing activity that hydrolyzes mischarged Thr-tRNA(Val) in a tRNA-dependent manner.</text>
</comment>
<dbReference type="Gene3D" id="1.10.287.380">
    <property type="entry name" value="Valyl-tRNA synthetase, C-terminal domain"/>
    <property type="match status" value="1"/>
</dbReference>
<dbReference type="RefSeq" id="WP_151094927.1">
    <property type="nucleotide sequence ID" value="NZ_JBLZNM010000016.1"/>
</dbReference>
<keyword evidence="5 12" id="KW-0547">Nucleotide-binding</keyword>
<dbReference type="InterPro" id="IPR037118">
    <property type="entry name" value="Val-tRNA_synth_C_sf"/>
</dbReference>
<keyword evidence="9 12" id="KW-0030">Aminoacyl-tRNA synthetase</keyword>
<evidence type="ECO:0000256" key="7">
    <source>
        <dbReference type="ARBA" id="ARBA00022917"/>
    </source>
</evidence>
<evidence type="ECO:0000256" key="4">
    <source>
        <dbReference type="ARBA" id="ARBA00022598"/>
    </source>
</evidence>
<dbReference type="EC" id="6.1.1.9" evidence="12"/>
<dbReference type="FunFam" id="3.40.50.620:FF:000078">
    <property type="entry name" value="Valine--tRNA ligase, mitochondrial"/>
    <property type="match status" value="1"/>
</dbReference>
<accession>A0A5N1JRK3</accession>
<keyword evidence="6 12" id="KW-0067">ATP-binding</keyword>
<comment type="domain">
    <text evidence="12">ValRS has two distinct active sites: one for aminoacylation and one for editing. The misactivated threonine is translocated from the active site to the editing site.</text>
</comment>
<comment type="catalytic activity">
    <reaction evidence="10 12">
        <text>tRNA(Val) + L-valine + ATP = L-valyl-tRNA(Val) + AMP + diphosphate</text>
        <dbReference type="Rhea" id="RHEA:10704"/>
        <dbReference type="Rhea" id="RHEA-COMP:9672"/>
        <dbReference type="Rhea" id="RHEA-COMP:9708"/>
        <dbReference type="ChEBI" id="CHEBI:30616"/>
        <dbReference type="ChEBI" id="CHEBI:33019"/>
        <dbReference type="ChEBI" id="CHEBI:57762"/>
        <dbReference type="ChEBI" id="CHEBI:78442"/>
        <dbReference type="ChEBI" id="CHEBI:78537"/>
        <dbReference type="ChEBI" id="CHEBI:456215"/>
        <dbReference type="EC" id="6.1.1.9"/>
    </reaction>
</comment>
<dbReference type="GO" id="GO:0005829">
    <property type="term" value="C:cytosol"/>
    <property type="evidence" value="ECO:0007669"/>
    <property type="project" value="TreeGrafter"/>
</dbReference>
<dbReference type="EMBL" id="VYXQ01000018">
    <property type="protein sequence ID" value="KAA9366506.1"/>
    <property type="molecule type" value="Genomic_DNA"/>
</dbReference>
<feature type="domain" description="Valyl-tRNA synthetase tRNA-binding arm" evidence="15">
    <location>
        <begin position="842"/>
        <end position="902"/>
    </location>
</feature>
<dbReference type="GO" id="GO:0004832">
    <property type="term" value="F:valine-tRNA ligase activity"/>
    <property type="evidence" value="ECO:0007669"/>
    <property type="project" value="UniProtKB-UniRule"/>
</dbReference>
<dbReference type="PANTHER" id="PTHR11946">
    <property type="entry name" value="VALYL-TRNA SYNTHETASES"/>
    <property type="match status" value="1"/>
</dbReference>
<comment type="domain">
    <text evidence="12">The C-terminal coiled-coil domain is crucial for aminoacylation activity.</text>
</comment>
<dbReference type="Pfam" id="PF08264">
    <property type="entry name" value="Anticodon_1"/>
    <property type="match status" value="1"/>
</dbReference>
<evidence type="ECO:0000256" key="5">
    <source>
        <dbReference type="ARBA" id="ARBA00022741"/>
    </source>
</evidence>